<keyword evidence="2" id="KW-1185">Reference proteome</keyword>
<reference evidence="1 2" key="1">
    <citation type="submission" date="2018-06" db="EMBL/GenBank/DDBJ databases">
        <title>Pedobacter endophyticus sp. nov., an endophytic bacterium isolated from a leaf of Triticum aestivum.</title>
        <authorList>
            <person name="Zhang L."/>
        </authorList>
    </citation>
    <scope>NUCLEOTIDE SEQUENCE [LARGE SCALE GENOMIC DNA]</scope>
    <source>
        <strain evidence="1 2">CM134L-2</strain>
    </source>
</reference>
<sequence length="125" mass="14377">MKLSQLKSFLEQKLELENFRKNIDKEVADYKKQLPKKGASSEVFLEADTDLYLTKPHLSELCNHYLNNGLSADELYYIVDALLLSENVAFENEKLLELTETMTDPYVNGPVTKLVVRKVLDYCLS</sequence>
<dbReference type="AlphaFoldDB" id="A0A3S3QH11"/>
<dbReference type="EMBL" id="SAYW01000001">
    <property type="protein sequence ID" value="RWU09948.1"/>
    <property type="molecule type" value="Genomic_DNA"/>
</dbReference>
<accession>A0A3S3QH11</accession>
<name>A0A3S3QH11_9SPHI</name>
<protein>
    <submittedName>
        <fullName evidence="1">Uncharacterized protein</fullName>
    </submittedName>
</protein>
<comment type="caution">
    <text evidence="1">The sequence shown here is derived from an EMBL/GenBank/DDBJ whole genome shotgun (WGS) entry which is preliminary data.</text>
</comment>
<dbReference type="Proteomes" id="UP000284120">
    <property type="component" value="Unassembled WGS sequence"/>
</dbReference>
<evidence type="ECO:0000313" key="2">
    <source>
        <dbReference type="Proteomes" id="UP000284120"/>
    </source>
</evidence>
<proteinExistence type="predicted"/>
<gene>
    <name evidence="1" type="ORF">DPV69_00960</name>
</gene>
<evidence type="ECO:0000313" key="1">
    <source>
        <dbReference type="EMBL" id="RWU09948.1"/>
    </source>
</evidence>
<organism evidence="1 2">
    <name type="scientific">Pedobacter chitinilyticus</name>
    <dbReference type="NCBI Taxonomy" id="2233776"/>
    <lineage>
        <taxon>Bacteria</taxon>
        <taxon>Pseudomonadati</taxon>
        <taxon>Bacteroidota</taxon>
        <taxon>Sphingobacteriia</taxon>
        <taxon>Sphingobacteriales</taxon>
        <taxon>Sphingobacteriaceae</taxon>
        <taxon>Pedobacter</taxon>
    </lineage>
</organism>
<dbReference type="RefSeq" id="WP_162926549.1">
    <property type="nucleotide sequence ID" value="NZ_SAYW01000001.1"/>
</dbReference>